<dbReference type="PRINTS" id="PR00038">
    <property type="entry name" value="HTHLUXR"/>
</dbReference>
<organism evidence="6 7">
    <name type="scientific">Sphingobium phenoxybenzoativorans</name>
    <dbReference type="NCBI Taxonomy" id="1592790"/>
    <lineage>
        <taxon>Bacteria</taxon>
        <taxon>Pseudomonadati</taxon>
        <taxon>Pseudomonadota</taxon>
        <taxon>Alphaproteobacteria</taxon>
        <taxon>Sphingomonadales</taxon>
        <taxon>Sphingomonadaceae</taxon>
        <taxon>Sphingobium</taxon>
    </lineage>
</organism>
<dbReference type="SMART" id="SM00448">
    <property type="entry name" value="REC"/>
    <property type="match status" value="1"/>
</dbReference>
<name>A0A975Q414_9SPHN</name>
<gene>
    <name evidence="6" type="ORF">KFK14_17940</name>
</gene>
<dbReference type="PROSITE" id="PS50043">
    <property type="entry name" value="HTH_LUXR_2"/>
    <property type="match status" value="1"/>
</dbReference>
<dbReference type="InterPro" id="IPR001789">
    <property type="entry name" value="Sig_transdc_resp-reg_receiver"/>
</dbReference>
<feature type="domain" description="HTH luxR-type" evidence="4">
    <location>
        <begin position="141"/>
        <end position="206"/>
    </location>
</feature>
<dbReference type="GO" id="GO:0003677">
    <property type="term" value="F:DNA binding"/>
    <property type="evidence" value="ECO:0007669"/>
    <property type="project" value="UniProtKB-KW"/>
</dbReference>
<evidence type="ECO:0000259" key="5">
    <source>
        <dbReference type="PROSITE" id="PS50110"/>
    </source>
</evidence>
<dbReference type="PROSITE" id="PS00622">
    <property type="entry name" value="HTH_LUXR_1"/>
    <property type="match status" value="1"/>
</dbReference>
<keyword evidence="1 3" id="KW-0597">Phosphoprotein</keyword>
<protein>
    <submittedName>
        <fullName evidence="6">Response regulator transcription factor</fullName>
    </submittedName>
</protein>
<dbReference type="InterPro" id="IPR058245">
    <property type="entry name" value="NreC/VraR/RcsB-like_REC"/>
</dbReference>
<dbReference type="AlphaFoldDB" id="A0A975Q414"/>
<dbReference type="PANTHER" id="PTHR45566:SF1">
    <property type="entry name" value="HTH-TYPE TRANSCRIPTIONAL REGULATOR YHJB-RELATED"/>
    <property type="match status" value="1"/>
</dbReference>
<evidence type="ECO:0000256" key="2">
    <source>
        <dbReference type="ARBA" id="ARBA00023125"/>
    </source>
</evidence>
<dbReference type="GO" id="GO:0000160">
    <property type="term" value="P:phosphorelay signal transduction system"/>
    <property type="evidence" value="ECO:0007669"/>
    <property type="project" value="InterPro"/>
</dbReference>
<dbReference type="SUPFAM" id="SSF46894">
    <property type="entry name" value="C-terminal effector domain of the bipartite response regulators"/>
    <property type="match status" value="1"/>
</dbReference>
<dbReference type="InterPro" id="IPR000792">
    <property type="entry name" value="Tscrpt_reg_LuxR_C"/>
</dbReference>
<evidence type="ECO:0000313" key="6">
    <source>
        <dbReference type="EMBL" id="QUT08336.1"/>
    </source>
</evidence>
<dbReference type="InterPro" id="IPR016032">
    <property type="entry name" value="Sig_transdc_resp-reg_C-effctor"/>
</dbReference>
<dbReference type="SMART" id="SM00421">
    <property type="entry name" value="HTH_LUXR"/>
    <property type="match status" value="1"/>
</dbReference>
<proteinExistence type="predicted"/>
<evidence type="ECO:0000259" key="4">
    <source>
        <dbReference type="PROSITE" id="PS50043"/>
    </source>
</evidence>
<dbReference type="CDD" id="cd17535">
    <property type="entry name" value="REC_NarL-like"/>
    <property type="match status" value="1"/>
</dbReference>
<sequence length="213" mass="23311">MREGRILLADDHPLVREGLQIAIRARFPGMIVDAVDSIEAAETAVRAHKAYRLMLLDYRLPDSDGFSGFFRMQHVLGTTPIAIISAHDEKAIVTAARAIGAAGFLSKTQPLDELARSIETLLNGKIVFPANLGTTGDLTKLKERIESLTTAQMRVLSALARGHLNKQIAGDLDLSEATIKAHLTAIFRKLEVNNRLQAMLAVRAFFNPEDKGT</sequence>
<feature type="modified residue" description="4-aspartylphosphate" evidence="3">
    <location>
        <position position="57"/>
    </location>
</feature>
<dbReference type="Proteomes" id="UP000681425">
    <property type="component" value="Chromosome"/>
</dbReference>
<feature type="domain" description="Response regulatory" evidence="5">
    <location>
        <begin position="5"/>
        <end position="122"/>
    </location>
</feature>
<dbReference type="PROSITE" id="PS50110">
    <property type="entry name" value="RESPONSE_REGULATORY"/>
    <property type="match status" value="1"/>
</dbReference>
<dbReference type="InterPro" id="IPR011006">
    <property type="entry name" value="CheY-like_superfamily"/>
</dbReference>
<dbReference type="Pfam" id="PF00072">
    <property type="entry name" value="Response_reg"/>
    <property type="match status" value="1"/>
</dbReference>
<accession>A0A975Q414</accession>
<evidence type="ECO:0000313" key="7">
    <source>
        <dbReference type="Proteomes" id="UP000681425"/>
    </source>
</evidence>
<keyword evidence="7" id="KW-1185">Reference proteome</keyword>
<dbReference type="EMBL" id="CP073910">
    <property type="protein sequence ID" value="QUT08336.1"/>
    <property type="molecule type" value="Genomic_DNA"/>
</dbReference>
<reference evidence="6" key="1">
    <citation type="submission" date="2021-04" db="EMBL/GenBank/DDBJ databases">
        <title>Isolation of p-tert-butylphenol degrading bacteria Sphingobium phenoxybenzoativorans Tas13 from active sludge.</title>
        <authorList>
            <person name="Li Y."/>
        </authorList>
    </citation>
    <scope>NUCLEOTIDE SEQUENCE</scope>
    <source>
        <strain evidence="6">Tas13</strain>
    </source>
</reference>
<evidence type="ECO:0000256" key="3">
    <source>
        <dbReference type="PROSITE-ProRule" id="PRU00169"/>
    </source>
</evidence>
<dbReference type="PANTHER" id="PTHR45566">
    <property type="entry name" value="HTH-TYPE TRANSCRIPTIONAL REGULATOR YHJB-RELATED"/>
    <property type="match status" value="1"/>
</dbReference>
<keyword evidence="2" id="KW-0238">DNA-binding</keyword>
<dbReference type="Gene3D" id="3.40.50.2300">
    <property type="match status" value="1"/>
</dbReference>
<evidence type="ECO:0000256" key="1">
    <source>
        <dbReference type="ARBA" id="ARBA00022553"/>
    </source>
</evidence>
<dbReference type="GO" id="GO:0006355">
    <property type="term" value="P:regulation of DNA-templated transcription"/>
    <property type="evidence" value="ECO:0007669"/>
    <property type="project" value="InterPro"/>
</dbReference>
<dbReference type="KEGG" id="spph:KFK14_17940"/>
<dbReference type="CDD" id="cd06170">
    <property type="entry name" value="LuxR_C_like"/>
    <property type="match status" value="1"/>
</dbReference>
<dbReference type="SUPFAM" id="SSF52172">
    <property type="entry name" value="CheY-like"/>
    <property type="match status" value="1"/>
</dbReference>
<dbReference type="InterPro" id="IPR051015">
    <property type="entry name" value="EvgA-like"/>
</dbReference>
<dbReference type="Pfam" id="PF00196">
    <property type="entry name" value="GerE"/>
    <property type="match status" value="1"/>
</dbReference>